<comment type="caution">
    <text evidence="2">The sequence shown here is derived from an EMBL/GenBank/DDBJ whole genome shotgun (WGS) entry which is preliminary data.</text>
</comment>
<sequence length="110" mass="11301">MTSLHGHSPHPASSTAPPSPSPAKRSTVTATATVAVPLVAASVVQAQPSSRRHRSRRHHCVTSAMLGGSASAITAWGAGLPTRSRRQLRYSTSPCCSPLSSLIGVAPIRG</sequence>
<organism evidence="2 3">
    <name type="scientific">Salvia divinorum</name>
    <name type="common">Maria pastora</name>
    <name type="synonym">Diviner's sage</name>
    <dbReference type="NCBI Taxonomy" id="28513"/>
    <lineage>
        <taxon>Eukaryota</taxon>
        <taxon>Viridiplantae</taxon>
        <taxon>Streptophyta</taxon>
        <taxon>Embryophyta</taxon>
        <taxon>Tracheophyta</taxon>
        <taxon>Spermatophyta</taxon>
        <taxon>Magnoliopsida</taxon>
        <taxon>eudicotyledons</taxon>
        <taxon>Gunneridae</taxon>
        <taxon>Pentapetalae</taxon>
        <taxon>asterids</taxon>
        <taxon>lamiids</taxon>
        <taxon>Lamiales</taxon>
        <taxon>Lamiaceae</taxon>
        <taxon>Nepetoideae</taxon>
        <taxon>Mentheae</taxon>
        <taxon>Salviinae</taxon>
        <taxon>Salvia</taxon>
        <taxon>Salvia subgen. Calosphace</taxon>
    </lineage>
</organism>
<keyword evidence="3" id="KW-1185">Reference proteome</keyword>
<dbReference type="AlphaFoldDB" id="A0ABD1GX93"/>
<protein>
    <submittedName>
        <fullName evidence="2">Uncharacterized protein</fullName>
    </submittedName>
</protein>
<dbReference type="EMBL" id="JBEAFC010000007">
    <property type="protein sequence ID" value="KAL1547629.1"/>
    <property type="molecule type" value="Genomic_DNA"/>
</dbReference>
<accession>A0ABD1GX93</accession>
<name>A0ABD1GX93_SALDI</name>
<gene>
    <name evidence="2" type="ORF">AAHA92_15961</name>
</gene>
<proteinExistence type="predicted"/>
<reference evidence="2 3" key="1">
    <citation type="submission" date="2024-06" db="EMBL/GenBank/DDBJ databases">
        <title>A chromosome level genome sequence of Diviner's sage (Salvia divinorum).</title>
        <authorList>
            <person name="Ford S.A."/>
            <person name="Ro D.-K."/>
            <person name="Ness R.W."/>
            <person name="Phillips M.A."/>
        </authorList>
    </citation>
    <scope>NUCLEOTIDE SEQUENCE [LARGE SCALE GENOMIC DNA]</scope>
    <source>
        <strain evidence="2">SAF-2024a</strain>
        <tissue evidence="2">Leaf</tissue>
    </source>
</reference>
<feature type="compositionally biased region" description="Low complexity" evidence="1">
    <location>
        <begin position="9"/>
        <end position="29"/>
    </location>
</feature>
<evidence type="ECO:0000313" key="2">
    <source>
        <dbReference type="EMBL" id="KAL1547629.1"/>
    </source>
</evidence>
<evidence type="ECO:0000313" key="3">
    <source>
        <dbReference type="Proteomes" id="UP001567538"/>
    </source>
</evidence>
<evidence type="ECO:0000256" key="1">
    <source>
        <dbReference type="SAM" id="MobiDB-lite"/>
    </source>
</evidence>
<feature type="region of interest" description="Disordered" evidence="1">
    <location>
        <begin position="1"/>
        <end position="29"/>
    </location>
</feature>
<dbReference type="Proteomes" id="UP001567538">
    <property type="component" value="Unassembled WGS sequence"/>
</dbReference>